<keyword evidence="5 9" id="KW-0479">Metal-binding</keyword>
<dbReference type="InterPro" id="IPR006124">
    <property type="entry name" value="Metalloenzyme"/>
</dbReference>
<comment type="cofactor">
    <cofactor evidence="9">
        <name>Mn(2+)</name>
        <dbReference type="ChEBI" id="CHEBI:29035"/>
    </cofactor>
    <text evidence="9">Binds 2 manganese ions per subunit.</text>
</comment>
<feature type="binding site" evidence="9 12">
    <location>
        <position position="342"/>
    </location>
    <ligand>
        <name>substrate</name>
    </ligand>
</feature>
<feature type="binding site" evidence="9 12">
    <location>
        <begin position="266"/>
        <end position="269"/>
    </location>
    <ligand>
        <name>substrate</name>
    </ligand>
</feature>
<dbReference type="PANTHER" id="PTHR31637:SF0">
    <property type="entry name" value="2,3-BISPHOSPHOGLYCERATE-INDEPENDENT PHOSPHOGLYCERATE MUTASE"/>
    <property type="match status" value="1"/>
</dbReference>
<comment type="similarity">
    <text evidence="4 9">Belongs to the BPG-independent phosphoglycerate mutase family.</text>
</comment>
<evidence type="ECO:0000256" key="3">
    <source>
        <dbReference type="ARBA" id="ARBA00004798"/>
    </source>
</evidence>
<dbReference type="SUPFAM" id="SSF53649">
    <property type="entry name" value="Alkaline phosphatase-like"/>
    <property type="match status" value="1"/>
</dbReference>
<dbReference type="InterPro" id="IPR017850">
    <property type="entry name" value="Alkaline_phosphatase_core_sf"/>
</dbReference>
<dbReference type="HAMAP" id="MF_01038">
    <property type="entry name" value="GpmI"/>
    <property type="match status" value="1"/>
</dbReference>
<evidence type="ECO:0000256" key="12">
    <source>
        <dbReference type="PIRSR" id="PIRSR001492-2"/>
    </source>
</evidence>
<feature type="binding site" evidence="9 13">
    <location>
        <position position="450"/>
    </location>
    <ligand>
        <name>Mn(2+)</name>
        <dbReference type="ChEBI" id="CHEBI:29035"/>
        <label>2</label>
    </ligand>
</feature>
<feature type="binding site" evidence="9 12">
    <location>
        <position position="136"/>
    </location>
    <ligand>
        <name>substrate</name>
    </ligand>
</feature>
<evidence type="ECO:0000256" key="11">
    <source>
        <dbReference type="PIRSR" id="PIRSR001492-1"/>
    </source>
</evidence>
<keyword evidence="17" id="KW-1185">Reference proteome</keyword>
<feature type="binding site" evidence="9 12">
    <location>
        <position position="194"/>
    </location>
    <ligand>
        <name>substrate</name>
    </ligand>
</feature>
<dbReference type="GO" id="GO:0030145">
    <property type="term" value="F:manganese ion binding"/>
    <property type="evidence" value="ECO:0007669"/>
    <property type="project" value="UniProtKB-UniRule"/>
</dbReference>
<feature type="binding site" evidence="9 13">
    <location>
        <position position="409"/>
    </location>
    <ligand>
        <name>Mn(2+)</name>
        <dbReference type="ChEBI" id="CHEBI:29035"/>
        <label>1</label>
    </ligand>
</feature>
<evidence type="ECO:0000256" key="13">
    <source>
        <dbReference type="PIRSR" id="PIRSR001492-3"/>
    </source>
</evidence>
<evidence type="ECO:0000256" key="4">
    <source>
        <dbReference type="ARBA" id="ARBA00008819"/>
    </source>
</evidence>
<dbReference type="PIRSF" id="PIRSF001492">
    <property type="entry name" value="IPGAM"/>
    <property type="match status" value="1"/>
</dbReference>
<dbReference type="Gene3D" id="3.40.1450.10">
    <property type="entry name" value="BPG-independent phosphoglycerate mutase, domain B"/>
    <property type="match status" value="1"/>
</dbReference>
<sequence length="534" mass="56929">MTEAHATPAEPNPNRPRPVVLCVLDGWALNPDPTNSAVAQAETPVMDRLWQASPHATLSTFGGDVGLPEGQMGNSEVGHMNLGAGRIVPQDLVRVDEACEDGTIAESPAMKEAMARMVEDDATCHLMGLVSPGGVHSHQSHIAHLATAMIAAGLDVKIHVFTDGRDTPPDKAADYIRTLQEEAPEAEIATVTGRYYAMDRDKRWDRVEQAYNAIVDADGQRTAPDAVTAVEQAHADGVTDEFVPATVIGDYAGIADGDVLVCANFRADRVRELLGALVDPEFDGFARKRVPQFAAKVGMVEYSDRLNELMDPIFPPLELDNMFGEVISHAGLTQLRAAETEKYPHVTFFFNGGREEQFPGEARKMVPSPKVATYDLQPEMSAPELTDALVEAVGDGTYDVIVVNYANGDMVGHTGDMQAAIRAVETVDSCLGRLSEAVVKAGGCMLVTADHGNADQMVDPETGGPHTAHTTFPVPVLLAGAPDGVNGLHDGILADVAPTLLALLDLPQPEDMDGFSLLDGAPAYRRTAADRATA</sequence>
<evidence type="ECO:0000256" key="2">
    <source>
        <dbReference type="ARBA" id="ARBA00002315"/>
    </source>
</evidence>
<keyword evidence="7 9" id="KW-0464">Manganese</keyword>
<evidence type="ECO:0000313" key="17">
    <source>
        <dbReference type="Proteomes" id="UP000778970"/>
    </source>
</evidence>
<evidence type="ECO:0000256" key="7">
    <source>
        <dbReference type="ARBA" id="ARBA00023211"/>
    </source>
</evidence>
<feature type="binding site" evidence="9 13">
    <location>
        <position position="469"/>
    </location>
    <ligand>
        <name>Mn(2+)</name>
        <dbReference type="ChEBI" id="CHEBI:29035"/>
        <label>1</label>
    </ligand>
</feature>
<dbReference type="InterPro" id="IPR005995">
    <property type="entry name" value="Pgm_bpd_ind"/>
</dbReference>
<gene>
    <name evidence="9" type="primary">gpmI</name>
    <name evidence="16" type="ORF">CKO21_01770</name>
</gene>
<proteinExistence type="inferred from homology"/>
<comment type="catalytic activity">
    <reaction evidence="1 9">
        <text>(2R)-2-phosphoglycerate = (2R)-3-phosphoglycerate</text>
        <dbReference type="Rhea" id="RHEA:15901"/>
        <dbReference type="ChEBI" id="CHEBI:58272"/>
        <dbReference type="ChEBI" id="CHEBI:58289"/>
        <dbReference type="EC" id="5.4.2.12"/>
    </reaction>
</comment>
<reference evidence="16" key="2">
    <citation type="journal article" date="2020" name="Microorganisms">
        <title>Osmotic Adaptation and Compatible Solute Biosynthesis of Phototrophic Bacteria as Revealed from Genome Analyses.</title>
        <authorList>
            <person name="Imhoff J.F."/>
            <person name="Rahn T."/>
            <person name="Kunzel S."/>
            <person name="Keller A."/>
            <person name="Neulinger S.C."/>
        </authorList>
    </citation>
    <scope>NUCLEOTIDE SEQUENCE</scope>
    <source>
        <strain evidence="16">DSM 9154</strain>
    </source>
</reference>
<evidence type="ECO:0000259" key="15">
    <source>
        <dbReference type="Pfam" id="PF06415"/>
    </source>
</evidence>
<evidence type="ECO:0000313" key="16">
    <source>
        <dbReference type="EMBL" id="MBK1695975.1"/>
    </source>
</evidence>
<dbReference type="Pfam" id="PF06415">
    <property type="entry name" value="iPGM_N"/>
    <property type="match status" value="1"/>
</dbReference>
<evidence type="ECO:0000256" key="9">
    <source>
        <dbReference type="HAMAP-Rule" id="MF_01038"/>
    </source>
</evidence>
<comment type="pathway">
    <text evidence="3 9">Carbohydrate degradation; glycolysis; pyruvate from D-glyceraldehyde 3-phosphate: step 3/5.</text>
</comment>
<evidence type="ECO:0000256" key="10">
    <source>
        <dbReference type="NCBIfam" id="TIGR01307"/>
    </source>
</evidence>
<dbReference type="InterPro" id="IPR036646">
    <property type="entry name" value="PGAM_B_sf"/>
</dbReference>
<dbReference type="SUPFAM" id="SSF64158">
    <property type="entry name" value="2,3-Bisphosphoglycerate-independent phosphoglycerate mutase, substrate-binding domain"/>
    <property type="match status" value="1"/>
</dbReference>
<dbReference type="GO" id="GO:0005829">
    <property type="term" value="C:cytosol"/>
    <property type="evidence" value="ECO:0007669"/>
    <property type="project" value="TreeGrafter"/>
</dbReference>
<feature type="binding site" evidence="9 12">
    <location>
        <position position="200"/>
    </location>
    <ligand>
        <name>substrate</name>
    </ligand>
</feature>
<feature type="binding site" evidence="9 13">
    <location>
        <position position="413"/>
    </location>
    <ligand>
        <name>Mn(2+)</name>
        <dbReference type="ChEBI" id="CHEBI:29035"/>
        <label>1</label>
    </ligand>
</feature>
<comment type="caution">
    <text evidence="16">The sequence shown here is derived from an EMBL/GenBank/DDBJ whole genome shotgun (WGS) entry which is preliminary data.</text>
</comment>
<feature type="domain" description="BPG-independent PGAM N-terminal" evidence="15">
    <location>
        <begin position="95"/>
        <end position="303"/>
    </location>
</feature>
<dbReference type="InterPro" id="IPR011258">
    <property type="entry name" value="BPG-indep_PGM_N"/>
</dbReference>
<accession>A0A934QG85</accession>
<dbReference type="RefSeq" id="WP_051431774.1">
    <property type="nucleotide sequence ID" value="NZ_NRRE01000008.1"/>
</dbReference>
<feature type="binding site" evidence="9 13">
    <location>
        <position position="25"/>
    </location>
    <ligand>
        <name>Mn(2+)</name>
        <dbReference type="ChEBI" id="CHEBI:29035"/>
        <label>2</label>
    </ligand>
</feature>
<name>A0A934QG85_9PROT</name>
<organism evidence="16 17">
    <name type="scientific">Rhodovibrio salinarum</name>
    <dbReference type="NCBI Taxonomy" id="1087"/>
    <lineage>
        <taxon>Bacteria</taxon>
        <taxon>Pseudomonadati</taxon>
        <taxon>Pseudomonadota</taxon>
        <taxon>Alphaproteobacteria</taxon>
        <taxon>Rhodospirillales</taxon>
        <taxon>Rhodovibrionaceae</taxon>
        <taxon>Rhodovibrio</taxon>
    </lineage>
</organism>
<reference evidence="16" key="1">
    <citation type="submission" date="2017-08" db="EMBL/GenBank/DDBJ databases">
        <authorList>
            <person name="Imhoff J.F."/>
            <person name="Rahn T."/>
            <person name="Kuenzel S."/>
            <person name="Neulinger S.C."/>
        </authorList>
    </citation>
    <scope>NUCLEOTIDE SEQUENCE</scope>
    <source>
        <strain evidence="16">DSM 9154</strain>
    </source>
</reference>
<feature type="binding site" evidence="9 12">
    <location>
        <begin position="165"/>
        <end position="166"/>
    </location>
    <ligand>
        <name>substrate</name>
    </ligand>
</feature>
<evidence type="ECO:0000256" key="8">
    <source>
        <dbReference type="ARBA" id="ARBA00023235"/>
    </source>
</evidence>
<dbReference type="CDD" id="cd16010">
    <property type="entry name" value="iPGM"/>
    <property type="match status" value="1"/>
</dbReference>
<dbReference type="Proteomes" id="UP000778970">
    <property type="component" value="Unassembled WGS sequence"/>
</dbReference>
<dbReference type="NCBIfam" id="TIGR01307">
    <property type="entry name" value="pgm_bpd_ind"/>
    <property type="match status" value="1"/>
</dbReference>
<dbReference type="Gene3D" id="3.40.720.10">
    <property type="entry name" value="Alkaline Phosphatase, subunit A"/>
    <property type="match status" value="1"/>
</dbReference>
<dbReference type="GO" id="GO:0006096">
    <property type="term" value="P:glycolytic process"/>
    <property type="evidence" value="ECO:0007669"/>
    <property type="project" value="UniProtKB-UniRule"/>
</dbReference>
<protein>
    <recommendedName>
        <fullName evidence="9 10">2,3-bisphosphoglycerate-independent phosphoglycerate mutase</fullName>
        <shortName evidence="9">BPG-independent PGAM</shortName>
        <shortName evidence="9">Phosphoglyceromutase</shortName>
        <shortName evidence="9">iPGM</shortName>
        <ecNumber evidence="9 10">5.4.2.12</ecNumber>
    </recommendedName>
</protein>
<dbReference type="Pfam" id="PF01676">
    <property type="entry name" value="Metalloenzyme"/>
    <property type="match status" value="1"/>
</dbReference>
<dbReference type="GO" id="GO:0006007">
    <property type="term" value="P:glucose catabolic process"/>
    <property type="evidence" value="ECO:0007669"/>
    <property type="project" value="InterPro"/>
</dbReference>
<comment type="subunit">
    <text evidence="9">Monomer.</text>
</comment>
<feature type="binding site" evidence="9 13">
    <location>
        <position position="451"/>
    </location>
    <ligand>
        <name>Mn(2+)</name>
        <dbReference type="ChEBI" id="CHEBI:29035"/>
        <label>2</label>
    </ligand>
</feature>
<keyword evidence="8 9" id="KW-0413">Isomerase</keyword>
<evidence type="ECO:0000259" key="14">
    <source>
        <dbReference type="Pfam" id="PF01676"/>
    </source>
</evidence>
<feature type="active site" description="Phosphoserine intermediate" evidence="9 11">
    <location>
        <position position="75"/>
    </location>
</feature>
<dbReference type="EC" id="5.4.2.12" evidence="9 10"/>
<dbReference type="FunFam" id="3.40.1450.10:FF:000002">
    <property type="entry name" value="2,3-bisphosphoglycerate-independent phosphoglycerate mutase"/>
    <property type="match status" value="1"/>
</dbReference>
<keyword evidence="6 9" id="KW-0324">Glycolysis</keyword>
<evidence type="ECO:0000256" key="5">
    <source>
        <dbReference type="ARBA" id="ARBA00022723"/>
    </source>
</evidence>
<dbReference type="GO" id="GO:0004619">
    <property type="term" value="F:phosphoglycerate mutase activity"/>
    <property type="evidence" value="ECO:0007669"/>
    <property type="project" value="UniProtKB-UniRule"/>
</dbReference>
<feature type="domain" description="Metalloenzyme" evidence="14">
    <location>
        <begin position="18"/>
        <end position="506"/>
    </location>
</feature>
<comment type="function">
    <text evidence="2 9">Catalyzes the interconversion of 2-phosphoglycerate and 3-phosphoglycerate.</text>
</comment>
<dbReference type="PANTHER" id="PTHR31637">
    <property type="entry name" value="2,3-BISPHOSPHOGLYCERATE-INDEPENDENT PHOSPHOGLYCERATE MUTASE"/>
    <property type="match status" value="1"/>
</dbReference>
<evidence type="ECO:0000256" key="1">
    <source>
        <dbReference type="ARBA" id="ARBA00000370"/>
    </source>
</evidence>
<dbReference type="EMBL" id="NRRE01000008">
    <property type="protein sequence ID" value="MBK1695975.1"/>
    <property type="molecule type" value="Genomic_DNA"/>
</dbReference>
<feature type="binding site" evidence="9 13">
    <location>
        <position position="75"/>
    </location>
    <ligand>
        <name>Mn(2+)</name>
        <dbReference type="ChEBI" id="CHEBI:29035"/>
        <label>2</label>
    </ligand>
</feature>
<dbReference type="AlphaFoldDB" id="A0A934QG85"/>
<evidence type="ECO:0000256" key="6">
    <source>
        <dbReference type="ARBA" id="ARBA00023152"/>
    </source>
</evidence>